<gene>
    <name evidence="1" type="ORF">GK108_09585</name>
</gene>
<protein>
    <submittedName>
        <fullName evidence="1">Uncharacterized protein</fullName>
    </submittedName>
</protein>
<evidence type="ECO:0000313" key="2">
    <source>
        <dbReference type="Proteomes" id="UP000474175"/>
    </source>
</evidence>
<reference evidence="1 2" key="1">
    <citation type="submission" date="2020-02" db="EMBL/GenBank/DDBJ databases">
        <title>Draft genome sequence of two Spirosoma agri KCTC 52727 and Spirosoma terrae KCTC 52035.</title>
        <authorList>
            <person name="Rojas J."/>
            <person name="Ambika Manirajan B."/>
            <person name="Suarez C."/>
            <person name="Ratering S."/>
            <person name="Schnell S."/>
        </authorList>
    </citation>
    <scope>NUCLEOTIDE SEQUENCE [LARGE SCALE GENOMIC DNA]</scope>
    <source>
        <strain evidence="1 2">KCTC 52035</strain>
    </source>
</reference>
<accession>A0A6L9L3U8</accession>
<name>A0A6L9L3U8_9BACT</name>
<dbReference type="AlphaFoldDB" id="A0A6L9L3U8"/>
<keyword evidence="2" id="KW-1185">Reference proteome</keyword>
<sequence length="105" mass="12154">MKFRAITTLKKADTEGRVPLHTLDQYVRNELSAQLINAIKPNLTITTDSKTDVTKRETVDFMTEVLLLRLDQWQVIRSLLIDNITLLKAADQAKIRYVIDEIDKR</sequence>
<comment type="caution">
    <text evidence="1">The sequence shown here is derived from an EMBL/GenBank/DDBJ whole genome shotgun (WGS) entry which is preliminary data.</text>
</comment>
<dbReference type="EMBL" id="JAAFZH010000003">
    <property type="protein sequence ID" value="NDU95124.1"/>
    <property type="molecule type" value="Genomic_DNA"/>
</dbReference>
<dbReference type="Proteomes" id="UP000474175">
    <property type="component" value="Unassembled WGS sequence"/>
</dbReference>
<evidence type="ECO:0000313" key="1">
    <source>
        <dbReference type="EMBL" id="NDU95124.1"/>
    </source>
</evidence>
<organism evidence="1 2">
    <name type="scientific">Spirosoma terrae</name>
    <dbReference type="NCBI Taxonomy" id="1968276"/>
    <lineage>
        <taxon>Bacteria</taxon>
        <taxon>Pseudomonadati</taxon>
        <taxon>Bacteroidota</taxon>
        <taxon>Cytophagia</taxon>
        <taxon>Cytophagales</taxon>
        <taxon>Cytophagaceae</taxon>
        <taxon>Spirosoma</taxon>
    </lineage>
</organism>
<dbReference type="RefSeq" id="WP_163946470.1">
    <property type="nucleotide sequence ID" value="NZ_JAAFZH010000003.1"/>
</dbReference>
<proteinExistence type="predicted"/>